<evidence type="ECO:0000256" key="1">
    <source>
        <dbReference type="SAM" id="MobiDB-lite"/>
    </source>
</evidence>
<feature type="region of interest" description="Disordered" evidence="1">
    <location>
        <begin position="260"/>
        <end position="307"/>
    </location>
</feature>
<gene>
    <name evidence="2" type="ORF">TEU_09455</name>
</gene>
<dbReference type="GeneID" id="25153657"/>
<dbReference type="EMBL" id="CP008887">
    <property type="protein sequence ID" value="AIU70537.1"/>
    <property type="molecule type" value="Genomic_DNA"/>
</dbReference>
<protein>
    <submittedName>
        <fullName evidence="2">Uncharacterized protein</fullName>
    </submittedName>
</protein>
<organism evidence="2 3">
    <name type="scientific">Thermococcus eurythermalis</name>
    <dbReference type="NCBI Taxonomy" id="1505907"/>
    <lineage>
        <taxon>Archaea</taxon>
        <taxon>Methanobacteriati</taxon>
        <taxon>Methanobacteriota</taxon>
        <taxon>Thermococci</taxon>
        <taxon>Thermococcales</taxon>
        <taxon>Thermococcaceae</taxon>
        <taxon>Thermococcus</taxon>
    </lineage>
</organism>
<sequence>MRRAPLLLILVMLISTIPQTGGVSSETASASERANGLLMALERLANYTHQIGCISDEADALLERAKELYWAGQYNESINEALQAMRLYRSALKACGGERSDSESGGTNWVSVAESEVEVTANVLEYARKLIESGELSGEDLKNLEAWYNQTLFAYNAVKTSLEKNDTQDIVHKIAFLVTSREKLEKAINLAVKGAVERKAKLLGDAQLRRIDILIERGANTTELLTLKVELEEAIKSGDTGEILRILKEVPRIMRELKQKGGIGGAARRGQGQSPQPGNSDRGPNGAPPQNVSNQTPGKGRTRGEGS</sequence>
<proteinExistence type="predicted"/>
<keyword evidence="3" id="KW-1185">Reference proteome</keyword>
<accession>A0A097QVP2</accession>
<evidence type="ECO:0000313" key="2">
    <source>
        <dbReference type="EMBL" id="AIU70537.1"/>
    </source>
</evidence>
<evidence type="ECO:0000313" key="3">
    <source>
        <dbReference type="Proteomes" id="UP000029980"/>
    </source>
</evidence>
<dbReference type="KEGG" id="teu:TEU_09455"/>
<feature type="compositionally biased region" description="Polar residues" evidence="1">
    <location>
        <begin position="288"/>
        <end position="297"/>
    </location>
</feature>
<dbReference type="AlphaFoldDB" id="A0A097QVP2"/>
<dbReference type="STRING" id="1505907.TEU_09455"/>
<dbReference type="Proteomes" id="UP000029980">
    <property type="component" value="Chromosome"/>
</dbReference>
<dbReference type="RefSeq" id="WP_050003503.1">
    <property type="nucleotide sequence ID" value="NZ_CP008887.1"/>
</dbReference>
<dbReference type="OrthoDB" id="102447at2157"/>
<dbReference type="HOGENOM" id="CLU_926293_0_0_2"/>
<reference evidence="2 3" key="1">
    <citation type="journal article" date="2015" name="Int. J. Syst. Evol. Microbiol.">
        <title>Thermococcus eurythermalis sp. nov., a conditional piezophilic hyperthermophilic archaeon with a wide temperature range isolated from an oil-immersed chimney in the Guaymas Basin.</title>
        <authorList>
            <person name="Zhao W."/>
            <person name="Zeng X."/>
            <person name="Xiao X."/>
        </authorList>
    </citation>
    <scope>NUCLEOTIDE SEQUENCE [LARGE SCALE GENOMIC DNA]</scope>
    <source>
        <strain evidence="2 3">A501</strain>
    </source>
</reference>
<name>A0A097QVP2_9EURY</name>